<dbReference type="Gene3D" id="3.10.310.10">
    <property type="entry name" value="Diaminopimelate Epimerase, Chain A, domain 1"/>
    <property type="match status" value="2"/>
</dbReference>
<dbReference type="InterPro" id="IPR001653">
    <property type="entry name" value="DAP_epimerase_DapF"/>
</dbReference>
<keyword evidence="4 9" id="KW-0963">Cytoplasm</keyword>
<evidence type="ECO:0000256" key="8">
    <source>
        <dbReference type="ARBA" id="ARBA00051712"/>
    </source>
</evidence>
<feature type="site" description="Could be important to modulate the pK values of the two catalytic cysteine residues" evidence="9">
    <location>
        <position position="168"/>
    </location>
</feature>
<protein>
    <recommendedName>
        <fullName evidence="3 9">Diaminopimelate epimerase</fullName>
        <shortName evidence="9">DAP epimerase</shortName>
        <ecNumber evidence="3 9">5.1.1.7</ecNumber>
    </recommendedName>
    <alternativeName>
        <fullName evidence="9">PLP-independent amino acid racemase</fullName>
    </alternativeName>
</protein>
<name>A0A6I3RYA3_9BURK</name>
<keyword evidence="5 9" id="KW-0028">Amino-acid biosynthesis</keyword>
<feature type="binding site" evidence="9">
    <location>
        <begin position="76"/>
        <end position="77"/>
    </location>
    <ligand>
        <name>substrate</name>
    </ligand>
</feature>
<dbReference type="RefSeq" id="WP_008810249.1">
    <property type="nucleotide sequence ID" value="NZ_CAJUON010000002.1"/>
</dbReference>
<evidence type="ECO:0000313" key="10">
    <source>
        <dbReference type="EMBL" id="MTU42564.1"/>
    </source>
</evidence>
<comment type="pathway">
    <text evidence="1 9">Amino-acid biosynthesis; L-lysine biosynthesis via DAP pathway; DL-2,6-diaminopimelate from LL-2,6-diaminopimelate: step 1/1.</text>
</comment>
<sequence>MKIKFTKMHGAGNDFVVLDCTREPFSLTPQQLRFLADRHFGIGADQILVVEPAEAGEADFKYRIFNADGGEVEQCGNGARCFVKFVYNKGLTEKKRIRAKTMKGVIELELKEDGMVRVSMGTPSFEPSSLPFNPQGLPSREIRGFKQWAVRYKGELVWFSVCSMGNPHVTIVTDDIESAPVKELGPFIENHPAFPRRVNVGFIQPITEHEANVRVWERGAGETLACGTGNCAAAATSIELGVLSSPILTHNRGGDLRLAWEGEGEDVELFGPAVTVFDSEIEVP</sequence>
<dbReference type="GO" id="GO:0005829">
    <property type="term" value="C:cytosol"/>
    <property type="evidence" value="ECO:0007669"/>
    <property type="project" value="TreeGrafter"/>
</dbReference>
<dbReference type="AlphaFoldDB" id="A0A6I3RYA3"/>
<feature type="binding site" evidence="9">
    <location>
        <position position="166"/>
    </location>
    <ligand>
        <name>substrate</name>
    </ligand>
</feature>
<evidence type="ECO:0000256" key="6">
    <source>
        <dbReference type="ARBA" id="ARBA00023154"/>
    </source>
</evidence>
<comment type="caution">
    <text evidence="10">The sequence shown here is derived from an EMBL/GenBank/DDBJ whole genome shotgun (WGS) entry which is preliminary data.</text>
</comment>
<feature type="binding site" evidence="9">
    <location>
        <begin position="227"/>
        <end position="228"/>
    </location>
    <ligand>
        <name>substrate</name>
    </ligand>
</feature>
<dbReference type="NCBIfam" id="TIGR00652">
    <property type="entry name" value="DapF"/>
    <property type="match status" value="1"/>
</dbReference>
<evidence type="ECO:0000256" key="5">
    <source>
        <dbReference type="ARBA" id="ARBA00022605"/>
    </source>
</evidence>
<evidence type="ECO:0000256" key="4">
    <source>
        <dbReference type="ARBA" id="ARBA00022490"/>
    </source>
</evidence>
<dbReference type="GeneID" id="43347848"/>
<dbReference type="HAMAP" id="MF_00197">
    <property type="entry name" value="DAP_epimerase"/>
    <property type="match status" value="1"/>
</dbReference>
<feature type="binding site" evidence="9">
    <location>
        <position position="46"/>
    </location>
    <ligand>
        <name>substrate</name>
    </ligand>
</feature>
<comment type="similarity">
    <text evidence="2 9">Belongs to the diaminopimelate epimerase family.</text>
</comment>
<dbReference type="EMBL" id="WNCL01000005">
    <property type="protein sequence ID" value="MTU42564.1"/>
    <property type="molecule type" value="Genomic_DNA"/>
</dbReference>
<dbReference type="PANTHER" id="PTHR31689:SF0">
    <property type="entry name" value="DIAMINOPIMELATE EPIMERASE"/>
    <property type="match status" value="1"/>
</dbReference>
<proteinExistence type="inferred from homology"/>
<dbReference type="PROSITE" id="PS01326">
    <property type="entry name" value="DAP_EPIMERASE"/>
    <property type="match status" value="1"/>
</dbReference>
<evidence type="ECO:0000256" key="3">
    <source>
        <dbReference type="ARBA" id="ARBA00013080"/>
    </source>
</evidence>
<reference evidence="10 11" key="1">
    <citation type="journal article" date="2019" name="Nat. Med.">
        <title>A library of human gut bacterial isolates paired with longitudinal multiomics data enables mechanistic microbiome research.</title>
        <authorList>
            <person name="Poyet M."/>
            <person name="Groussin M."/>
            <person name="Gibbons S.M."/>
            <person name="Avila-Pacheco J."/>
            <person name="Jiang X."/>
            <person name="Kearney S.M."/>
            <person name="Perrotta A.R."/>
            <person name="Berdy B."/>
            <person name="Zhao S."/>
            <person name="Lieberman T.D."/>
            <person name="Swanson P.K."/>
            <person name="Smith M."/>
            <person name="Roesemann S."/>
            <person name="Alexander J.E."/>
            <person name="Rich S.A."/>
            <person name="Livny J."/>
            <person name="Vlamakis H."/>
            <person name="Clish C."/>
            <person name="Bullock K."/>
            <person name="Deik A."/>
            <person name="Scott J."/>
            <person name="Pierce K.A."/>
            <person name="Xavier R.J."/>
            <person name="Alm E.J."/>
        </authorList>
    </citation>
    <scope>NUCLEOTIDE SEQUENCE [LARGE SCALE GENOMIC DNA]</scope>
    <source>
        <strain evidence="10 11">BIOML-A2</strain>
    </source>
</reference>
<evidence type="ECO:0000256" key="2">
    <source>
        <dbReference type="ARBA" id="ARBA00010219"/>
    </source>
</evidence>
<feature type="binding site" evidence="9">
    <location>
        <begin position="217"/>
        <end position="218"/>
    </location>
    <ligand>
        <name>substrate</name>
    </ligand>
</feature>
<dbReference type="GO" id="GO:0008837">
    <property type="term" value="F:diaminopimelate epimerase activity"/>
    <property type="evidence" value="ECO:0007669"/>
    <property type="project" value="UniProtKB-UniRule"/>
</dbReference>
<comment type="catalytic activity">
    <reaction evidence="8 9">
        <text>(2S,6S)-2,6-diaminopimelate = meso-2,6-diaminopimelate</text>
        <dbReference type="Rhea" id="RHEA:15393"/>
        <dbReference type="ChEBI" id="CHEBI:57609"/>
        <dbReference type="ChEBI" id="CHEBI:57791"/>
        <dbReference type="EC" id="5.1.1.7"/>
    </reaction>
</comment>
<feature type="active site" description="Proton acceptor" evidence="9">
    <location>
        <position position="226"/>
    </location>
</feature>
<dbReference type="FunFam" id="3.10.310.10:FF:000001">
    <property type="entry name" value="Diaminopimelate epimerase"/>
    <property type="match status" value="1"/>
</dbReference>
<dbReference type="EC" id="5.1.1.7" evidence="3 9"/>
<comment type="subunit">
    <text evidence="9">Homodimer.</text>
</comment>
<feature type="site" description="Could be important to modulate the pK values of the two catalytic cysteine residues" evidence="9">
    <location>
        <position position="217"/>
    </location>
</feature>
<keyword evidence="6 9" id="KW-0457">Lysine biosynthesis</keyword>
<dbReference type="InterPro" id="IPR018510">
    <property type="entry name" value="DAP_epimerase_AS"/>
</dbReference>
<dbReference type="UniPathway" id="UPA00034">
    <property type="reaction ID" value="UER00025"/>
</dbReference>
<feature type="binding site" evidence="9">
    <location>
        <position position="199"/>
    </location>
    <ligand>
        <name>substrate</name>
    </ligand>
</feature>
<dbReference type="PANTHER" id="PTHR31689">
    <property type="entry name" value="DIAMINOPIMELATE EPIMERASE, CHLOROPLASTIC"/>
    <property type="match status" value="1"/>
</dbReference>
<comment type="function">
    <text evidence="9">Catalyzes the stereoinversion of LL-2,6-diaminopimelate (L,L-DAP) to meso-diaminopimelate (meso-DAP), a precursor of L-lysine and an essential component of the bacterial peptidoglycan.</text>
</comment>
<keyword evidence="7 9" id="KW-0413">Isomerase</keyword>
<evidence type="ECO:0000256" key="1">
    <source>
        <dbReference type="ARBA" id="ARBA00005196"/>
    </source>
</evidence>
<accession>A0A6I3RYA3</accession>
<evidence type="ECO:0000313" key="11">
    <source>
        <dbReference type="Proteomes" id="UP000462362"/>
    </source>
</evidence>
<feature type="binding site" evidence="9">
    <location>
        <position position="66"/>
    </location>
    <ligand>
        <name>substrate</name>
    </ligand>
</feature>
<feature type="binding site" evidence="9">
    <location>
        <position position="13"/>
    </location>
    <ligand>
        <name>substrate</name>
    </ligand>
</feature>
<comment type="subcellular location">
    <subcellularLocation>
        <location evidence="9">Cytoplasm</location>
    </subcellularLocation>
</comment>
<dbReference type="Proteomes" id="UP000462362">
    <property type="component" value="Unassembled WGS sequence"/>
</dbReference>
<dbReference type="SUPFAM" id="SSF54506">
    <property type="entry name" value="Diaminopimelate epimerase-like"/>
    <property type="match status" value="1"/>
</dbReference>
<evidence type="ECO:0000256" key="7">
    <source>
        <dbReference type="ARBA" id="ARBA00023235"/>
    </source>
</evidence>
<feature type="active site" description="Proton donor" evidence="9">
    <location>
        <position position="75"/>
    </location>
</feature>
<organism evidence="10 11">
    <name type="scientific">Parasutterella excrementihominis</name>
    <dbReference type="NCBI Taxonomy" id="487175"/>
    <lineage>
        <taxon>Bacteria</taxon>
        <taxon>Pseudomonadati</taxon>
        <taxon>Pseudomonadota</taxon>
        <taxon>Betaproteobacteria</taxon>
        <taxon>Burkholderiales</taxon>
        <taxon>Sutterellaceae</taxon>
        <taxon>Parasutterella</taxon>
    </lineage>
</organism>
<dbReference type="GO" id="GO:0009089">
    <property type="term" value="P:lysine biosynthetic process via diaminopimelate"/>
    <property type="evidence" value="ECO:0007669"/>
    <property type="project" value="UniProtKB-UniRule"/>
</dbReference>
<gene>
    <name evidence="9 10" type="primary">dapF</name>
    <name evidence="10" type="ORF">GMD42_02780</name>
</gene>
<dbReference type="Pfam" id="PF01678">
    <property type="entry name" value="DAP_epimerase"/>
    <property type="match status" value="2"/>
</dbReference>
<evidence type="ECO:0000256" key="9">
    <source>
        <dbReference type="HAMAP-Rule" id="MF_00197"/>
    </source>
</evidence>